<comment type="function">
    <text evidence="6">Endoribonuclease that catalyzes the hydrolysis of histone-coding pre-mRNA 3'-end. Involved in histone pre-mRNA processing during the S-phase of the cell cycle, which is required for entering/progressing through S-phase. Cleaves histone pre-mRNA at a major and a minor cleavage site after the 5'-ACCCA-3' and the 5'-ACCCACA-3' sequence, respectively, and located downstream of the stem-loop. May require the presence of the HDE element located at the histone pre-RNA 3'-end to avoid non-specific cleavage.</text>
</comment>
<comment type="catalytic activity">
    <reaction evidence="5">
        <text>a ribonucleotidyl-ribonucleotide-RNA + H2O = a 3'-end ribonucleotide-RNA + a 5'-end 5'-phospho-ribonucleoside-RNA + H(+)</text>
        <dbReference type="Rhea" id="RHEA:68096"/>
        <dbReference type="Rhea" id="RHEA-COMP:15179"/>
        <dbReference type="Rhea" id="RHEA-COMP:17355"/>
        <dbReference type="Rhea" id="RHEA-COMP:17428"/>
        <dbReference type="ChEBI" id="CHEBI:15377"/>
        <dbReference type="ChEBI" id="CHEBI:15378"/>
        <dbReference type="ChEBI" id="CHEBI:74896"/>
        <dbReference type="ChEBI" id="CHEBI:138282"/>
        <dbReference type="ChEBI" id="CHEBI:173118"/>
    </reaction>
    <physiologicalReaction direction="left-to-right" evidence="5">
        <dbReference type="Rhea" id="RHEA:68097"/>
    </physiologicalReaction>
</comment>
<dbReference type="InterPro" id="IPR039344">
    <property type="entry name" value="MBLAC1"/>
</dbReference>
<protein>
    <recommendedName>
        <fullName evidence="3">Metallo-beta-lactamase domain-containing protein 1</fullName>
    </recommendedName>
    <alternativeName>
        <fullName evidence="4">Endoribonuclease MBLAC1</fullName>
    </alternativeName>
</protein>
<evidence type="ECO:0000256" key="2">
    <source>
        <dbReference type="ARBA" id="ARBA00011738"/>
    </source>
</evidence>
<name>A0ABY5ZH33_9ACTN</name>
<dbReference type="Proteomes" id="UP001058271">
    <property type="component" value="Chromosome"/>
</dbReference>
<feature type="domain" description="Metallo-beta-lactamase" evidence="7">
    <location>
        <begin position="25"/>
        <end position="180"/>
    </location>
</feature>
<comment type="subcellular location">
    <subcellularLocation>
        <location evidence="1">Cytoplasm</location>
        <location evidence="1">Cytosol</location>
    </subcellularLocation>
</comment>
<sequence>MSDRPQANDATYVLLNTGYLGRGVASTVALVRDGDTLLVTDPGMVSDRELILAPLRELGVAPEAVTDVVFSHHHPDHTLNAALFPNARFHDHWAIYHGDRWEDRDAEGWQLSPSVRLIRTPGHTPEDITTLVGTAGGVVAFTHLWTTPTSADDPYATDLDALHAGRERVLAVADVVVPGHGPAFVPDGNTPR</sequence>
<dbReference type="InterPro" id="IPR036866">
    <property type="entry name" value="RibonucZ/Hydroxyglut_hydro"/>
</dbReference>
<dbReference type="RefSeq" id="WP_260729507.1">
    <property type="nucleotide sequence ID" value="NZ_BAAABS010000066.1"/>
</dbReference>
<dbReference type="EMBL" id="CP073721">
    <property type="protein sequence ID" value="UWZ40062.1"/>
    <property type="molecule type" value="Genomic_DNA"/>
</dbReference>
<dbReference type="Gene3D" id="3.60.15.10">
    <property type="entry name" value="Ribonuclease Z/Hydroxyacylglutathione hydrolase-like"/>
    <property type="match status" value="1"/>
</dbReference>
<accession>A0ABY5ZH33</accession>
<dbReference type="Pfam" id="PF00753">
    <property type="entry name" value="Lactamase_B"/>
    <property type="match status" value="1"/>
</dbReference>
<dbReference type="PANTHER" id="PTHR23200:SF48">
    <property type="entry name" value="METALLO-BETA-LACTAMASE DOMAIN-CONTAINING PROTEIN 1"/>
    <property type="match status" value="1"/>
</dbReference>
<dbReference type="CDD" id="cd07711">
    <property type="entry name" value="MBLAC1-like_MBL-fold"/>
    <property type="match status" value="1"/>
</dbReference>
<dbReference type="SMART" id="SM00849">
    <property type="entry name" value="Lactamase_B"/>
    <property type="match status" value="1"/>
</dbReference>
<reference evidence="8" key="1">
    <citation type="submission" date="2021-04" db="EMBL/GenBank/DDBJ databases">
        <title>Biosynthetic gene clusters of Dactylosporangioum roseum.</title>
        <authorList>
            <person name="Hartkoorn R.C."/>
            <person name="Beaudoing E."/>
            <person name="Hot D."/>
            <person name="Moureu S."/>
        </authorList>
    </citation>
    <scope>NUCLEOTIDE SEQUENCE</scope>
    <source>
        <strain evidence="8">NRRL B-16295</strain>
    </source>
</reference>
<evidence type="ECO:0000313" key="9">
    <source>
        <dbReference type="Proteomes" id="UP001058271"/>
    </source>
</evidence>
<evidence type="ECO:0000313" key="8">
    <source>
        <dbReference type="EMBL" id="UWZ40062.1"/>
    </source>
</evidence>
<evidence type="ECO:0000256" key="1">
    <source>
        <dbReference type="ARBA" id="ARBA00004514"/>
    </source>
</evidence>
<keyword evidence="9" id="KW-1185">Reference proteome</keyword>
<evidence type="ECO:0000256" key="5">
    <source>
        <dbReference type="ARBA" id="ARBA00044690"/>
    </source>
</evidence>
<comment type="subunit">
    <text evidence="2">Homodimer.</text>
</comment>
<gene>
    <name evidence="8" type="ORF">Drose_18790</name>
</gene>
<evidence type="ECO:0000259" key="7">
    <source>
        <dbReference type="SMART" id="SM00849"/>
    </source>
</evidence>
<dbReference type="SUPFAM" id="SSF56281">
    <property type="entry name" value="Metallo-hydrolase/oxidoreductase"/>
    <property type="match status" value="1"/>
</dbReference>
<evidence type="ECO:0000256" key="3">
    <source>
        <dbReference type="ARBA" id="ARBA00014856"/>
    </source>
</evidence>
<evidence type="ECO:0000256" key="4">
    <source>
        <dbReference type="ARBA" id="ARBA00032988"/>
    </source>
</evidence>
<proteinExistence type="predicted"/>
<organism evidence="8 9">
    <name type="scientific">Dactylosporangium roseum</name>
    <dbReference type="NCBI Taxonomy" id="47989"/>
    <lineage>
        <taxon>Bacteria</taxon>
        <taxon>Bacillati</taxon>
        <taxon>Actinomycetota</taxon>
        <taxon>Actinomycetes</taxon>
        <taxon>Micromonosporales</taxon>
        <taxon>Micromonosporaceae</taxon>
        <taxon>Dactylosporangium</taxon>
    </lineage>
</organism>
<evidence type="ECO:0000256" key="6">
    <source>
        <dbReference type="ARBA" id="ARBA00045869"/>
    </source>
</evidence>
<dbReference type="PANTHER" id="PTHR23200">
    <property type="entry name" value="METALLO-BETA-LACTAMASE DOMAIN-CONTAINING PROTEIN 1"/>
    <property type="match status" value="1"/>
</dbReference>
<dbReference type="InterPro" id="IPR001279">
    <property type="entry name" value="Metallo-B-lactamas"/>
</dbReference>